<sequence length="316" mass="34752">MDMTELHIHLEGAVPIKAMAEIYRRHGHPELGDPERVKEFIRFEGFSDFLSRFKHFLTYMKAAEDYAFLTEAALANLADDGIRDVELTISLGAASFFHGLDWTHVLEEIARGYSAAHTATGIEMRILVDLIRNHGPEAGWKAARFAAENRHLNIAGINLGGDEANYPAAPYTEIYAFARDQGLGLTAHAGEAAGPESVWACVNLLKVDRIGHGTRAAEDPALLETIAERGIAIEACPTSNVRTGAVASLADHPLRKFLDAGCRVCLNTDDPTFFGVRLSDEFRQCAETHRLSDDEVQSLHRVAREAAFTGRPVRSM</sequence>
<evidence type="ECO:0000256" key="4">
    <source>
        <dbReference type="ARBA" id="ARBA00022801"/>
    </source>
</evidence>
<dbReference type="Proteomes" id="UP000027982">
    <property type="component" value="Chromosome"/>
</dbReference>
<keyword evidence="5" id="KW-0862">Zinc</keyword>
<organism evidence="7 8">
    <name type="scientific">Fimbriimonas ginsengisoli Gsoil 348</name>
    <dbReference type="NCBI Taxonomy" id="661478"/>
    <lineage>
        <taxon>Bacteria</taxon>
        <taxon>Bacillati</taxon>
        <taxon>Armatimonadota</taxon>
        <taxon>Fimbriimonadia</taxon>
        <taxon>Fimbriimonadales</taxon>
        <taxon>Fimbriimonadaceae</taxon>
        <taxon>Fimbriimonas</taxon>
    </lineage>
</organism>
<dbReference type="PANTHER" id="PTHR43114:SF6">
    <property type="entry name" value="ADENINE DEAMINASE"/>
    <property type="match status" value="1"/>
</dbReference>
<dbReference type="STRING" id="661478.OP10G_2367"/>
<dbReference type="GO" id="GO:0046872">
    <property type="term" value="F:metal ion binding"/>
    <property type="evidence" value="ECO:0007669"/>
    <property type="project" value="UniProtKB-KW"/>
</dbReference>
<dbReference type="Gene3D" id="3.20.20.140">
    <property type="entry name" value="Metal-dependent hydrolases"/>
    <property type="match status" value="1"/>
</dbReference>
<feature type="domain" description="Adenosine deaminase" evidence="6">
    <location>
        <begin position="4"/>
        <end position="312"/>
    </location>
</feature>
<protein>
    <submittedName>
        <fullName evidence="7">Adenosine deaminase</fullName>
    </submittedName>
</protein>
<dbReference type="eggNOG" id="COG1816">
    <property type="taxonomic scope" value="Bacteria"/>
</dbReference>
<keyword evidence="8" id="KW-1185">Reference proteome</keyword>
<dbReference type="KEGG" id="fgi:OP10G_2367"/>
<dbReference type="Pfam" id="PF00962">
    <property type="entry name" value="A_deaminase"/>
    <property type="match status" value="1"/>
</dbReference>
<comment type="similarity">
    <text evidence="2">Belongs to the metallo-dependent hydrolases superfamily. Adenosine and AMP deaminases family.</text>
</comment>
<dbReference type="InterPro" id="IPR032466">
    <property type="entry name" value="Metal_Hydrolase"/>
</dbReference>
<proteinExistence type="inferred from homology"/>
<dbReference type="NCBIfam" id="TIGR01430">
    <property type="entry name" value="aden_deam"/>
    <property type="match status" value="1"/>
</dbReference>
<dbReference type="HOGENOM" id="CLU_039228_7_1_0"/>
<evidence type="ECO:0000256" key="5">
    <source>
        <dbReference type="ARBA" id="ARBA00022833"/>
    </source>
</evidence>
<dbReference type="GO" id="GO:0016814">
    <property type="term" value="F:hydrolase activity, acting on carbon-nitrogen (but not peptide) bonds, in cyclic amidines"/>
    <property type="evidence" value="ECO:0007669"/>
    <property type="project" value="UniProtKB-ARBA"/>
</dbReference>
<dbReference type="InterPro" id="IPR001365">
    <property type="entry name" value="A_deaminase_dom"/>
</dbReference>
<dbReference type="EMBL" id="CP007139">
    <property type="protein sequence ID" value="AIE85735.1"/>
    <property type="molecule type" value="Genomic_DNA"/>
</dbReference>
<dbReference type="GO" id="GO:0019239">
    <property type="term" value="F:deaminase activity"/>
    <property type="evidence" value="ECO:0007669"/>
    <property type="project" value="InterPro"/>
</dbReference>
<reference evidence="7 8" key="1">
    <citation type="journal article" date="2014" name="PLoS ONE">
        <title>The first complete genome sequence of the class fimbriimonadia in the phylum armatimonadetes.</title>
        <authorList>
            <person name="Hu Z.Y."/>
            <person name="Wang Y.Z."/>
            <person name="Im W.T."/>
            <person name="Wang S.Y."/>
            <person name="Zhao G.P."/>
            <person name="Zheng H.J."/>
            <person name="Quan Z.X."/>
        </authorList>
    </citation>
    <scope>NUCLEOTIDE SEQUENCE [LARGE SCALE GENOMIC DNA]</scope>
    <source>
        <strain evidence="7">Gsoil 348</strain>
    </source>
</reference>
<keyword evidence="4" id="KW-0378">Hydrolase</keyword>
<dbReference type="PANTHER" id="PTHR43114">
    <property type="entry name" value="ADENINE DEAMINASE"/>
    <property type="match status" value="1"/>
</dbReference>
<evidence type="ECO:0000256" key="2">
    <source>
        <dbReference type="ARBA" id="ARBA00006676"/>
    </source>
</evidence>
<dbReference type="InterPro" id="IPR006330">
    <property type="entry name" value="Ado/ade_deaminase"/>
</dbReference>
<evidence type="ECO:0000259" key="6">
    <source>
        <dbReference type="Pfam" id="PF00962"/>
    </source>
</evidence>
<evidence type="ECO:0000313" key="7">
    <source>
        <dbReference type="EMBL" id="AIE85735.1"/>
    </source>
</evidence>
<evidence type="ECO:0000313" key="8">
    <source>
        <dbReference type="Proteomes" id="UP000027982"/>
    </source>
</evidence>
<name>A0A068NSI5_FIMGI</name>
<evidence type="ECO:0000256" key="1">
    <source>
        <dbReference type="ARBA" id="ARBA00001947"/>
    </source>
</evidence>
<accession>A0A068NSI5</accession>
<comment type="cofactor">
    <cofactor evidence="1">
        <name>Zn(2+)</name>
        <dbReference type="ChEBI" id="CHEBI:29105"/>
    </cofactor>
</comment>
<dbReference type="SUPFAM" id="SSF51556">
    <property type="entry name" value="Metallo-dependent hydrolases"/>
    <property type="match status" value="1"/>
</dbReference>
<gene>
    <name evidence="7" type="ORF">OP10G_2367</name>
</gene>
<dbReference type="AlphaFoldDB" id="A0A068NSI5"/>
<keyword evidence="3" id="KW-0479">Metal-binding</keyword>
<evidence type="ECO:0000256" key="3">
    <source>
        <dbReference type="ARBA" id="ARBA00022723"/>
    </source>
</evidence>